<dbReference type="InterPro" id="IPR007197">
    <property type="entry name" value="rSAM"/>
</dbReference>
<evidence type="ECO:0000256" key="2">
    <source>
        <dbReference type="ARBA" id="ARBA00023004"/>
    </source>
</evidence>
<accession>A0A1G7WZ07</accession>
<dbReference type="Pfam" id="PF04055">
    <property type="entry name" value="Radical_SAM"/>
    <property type="match status" value="1"/>
</dbReference>
<dbReference type="GO" id="GO:0051536">
    <property type="term" value="F:iron-sulfur cluster binding"/>
    <property type="evidence" value="ECO:0007669"/>
    <property type="project" value="UniProtKB-KW"/>
</dbReference>
<dbReference type="SFLD" id="SFLDS00029">
    <property type="entry name" value="Radical_SAM"/>
    <property type="match status" value="1"/>
</dbReference>
<dbReference type="PANTHER" id="PTHR43432">
    <property type="entry name" value="SLR0285 PROTEIN"/>
    <property type="match status" value="1"/>
</dbReference>
<dbReference type="SFLD" id="SFLDG01084">
    <property type="entry name" value="Uncharacterised_Radical_SAM_Su"/>
    <property type="match status" value="1"/>
</dbReference>
<keyword evidence="3" id="KW-0411">Iron-sulfur</keyword>
<evidence type="ECO:0000313" key="6">
    <source>
        <dbReference type="EMBL" id="SDG77155.1"/>
    </source>
</evidence>
<dbReference type="EMBL" id="FNCV01000002">
    <property type="protein sequence ID" value="SDG77155.1"/>
    <property type="molecule type" value="Genomic_DNA"/>
</dbReference>
<feature type="domain" description="Radical SAM core" evidence="5">
    <location>
        <begin position="67"/>
        <end position="304"/>
    </location>
</feature>
<keyword evidence="7" id="KW-1185">Reference proteome</keyword>
<keyword evidence="6" id="KW-0456">Lyase</keyword>
<protein>
    <submittedName>
        <fullName evidence="6">DNA repair photolyase</fullName>
    </submittedName>
</protein>
<keyword evidence="1" id="KW-0479">Metal-binding</keyword>
<name>A0A1G7WZ07_9PROT</name>
<proteinExistence type="predicted"/>
<dbReference type="GO" id="GO:0046872">
    <property type="term" value="F:metal ion binding"/>
    <property type="evidence" value="ECO:0007669"/>
    <property type="project" value="UniProtKB-KW"/>
</dbReference>
<dbReference type="InterPro" id="IPR006638">
    <property type="entry name" value="Elp3/MiaA/NifB-like_rSAM"/>
</dbReference>
<dbReference type="InterPro" id="IPR058240">
    <property type="entry name" value="rSAM_sf"/>
</dbReference>
<feature type="region of interest" description="Disordered" evidence="4">
    <location>
        <begin position="338"/>
        <end position="362"/>
    </location>
</feature>
<reference evidence="7" key="1">
    <citation type="submission" date="2016-10" db="EMBL/GenBank/DDBJ databases">
        <authorList>
            <person name="Varghese N."/>
            <person name="Submissions S."/>
        </authorList>
    </citation>
    <scope>NUCLEOTIDE SEQUENCE [LARGE SCALE GENOMIC DNA]</scope>
    <source>
        <strain evidence="7">930I</strain>
    </source>
</reference>
<evidence type="ECO:0000256" key="4">
    <source>
        <dbReference type="SAM" id="MobiDB-lite"/>
    </source>
</evidence>
<evidence type="ECO:0000313" key="7">
    <source>
        <dbReference type="Proteomes" id="UP000217076"/>
    </source>
</evidence>
<feature type="compositionally biased region" description="Polar residues" evidence="4">
    <location>
        <begin position="350"/>
        <end position="362"/>
    </location>
</feature>
<evidence type="ECO:0000256" key="3">
    <source>
        <dbReference type="ARBA" id="ARBA00023014"/>
    </source>
</evidence>
<gene>
    <name evidence="6" type="ORF">SAMN05421742_102372</name>
</gene>
<organism evidence="6 7">
    <name type="scientific">Roseospirillum parvum</name>
    <dbReference type="NCBI Taxonomy" id="83401"/>
    <lineage>
        <taxon>Bacteria</taxon>
        <taxon>Pseudomonadati</taxon>
        <taxon>Pseudomonadota</taxon>
        <taxon>Alphaproteobacteria</taxon>
        <taxon>Rhodospirillales</taxon>
        <taxon>Rhodospirillaceae</taxon>
        <taxon>Roseospirillum</taxon>
    </lineage>
</organism>
<keyword evidence="2" id="KW-0408">Iron</keyword>
<dbReference type="NCBIfam" id="NF033668">
    <property type="entry name" value="rSAM_PA0069"/>
    <property type="match status" value="1"/>
</dbReference>
<evidence type="ECO:0000259" key="5">
    <source>
        <dbReference type="PROSITE" id="PS51918"/>
    </source>
</evidence>
<dbReference type="PANTHER" id="PTHR43432:SF3">
    <property type="entry name" value="SLR0285 PROTEIN"/>
    <property type="match status" value="1"/>
</dbReference>
<sequence length="362" mass="40675">MERRPDHLRPDHLRHRRGAISNPTGRYEPTRREGVDDGWADWEAPEPPRTEVSHDTTREIICRNSSPDIPFDRSINLYRGCAHGCIYCYARPTHAYLGLSPGLDFETRLTVKPDAPALLRRALKRKSYVCRPLAIGTNTDPYQPLERRYALMRPILEILAETRHPVIITTKSALILRDRDLLVRLAADDLVRVRLSLTTLEASLARSLEPRATPPAGRLAALATLTRAGVPVGVNIAPVIPGLTDHELENLLTEAHRHGAVDAMYLLLRLPGEVAELFAEWLRATLPQRAERVLSRQKACRDGRLNDSRFGHRFTGHGPDAILLAQRFRTTCQRLGLNPDRGHPPPTHLFTPNPTQGTLFPS</sequence>
<evidence type="ECO:0000256" key="1">
    <source>
        <dbReference type="ARBA" id="ARBA00022723"/>
    </source>
</evidence>
<dbReference type="Gene3D" id="3.80.30.30">
    <property type="match status" value="1"/>
</dbReference>
<dbReference type="SMART" id="SM00729">
    <property type="entry name" value="Elp3"/>
    <property type="match status" value="1"/>
</dbReference>
<dbReference type="STRING" id="83401.SAMN05421742_102372"/>
<dbReference type="SUPFAM" id="SSF102114">
    <property type="entry name" value="Radical SAM enzymes"/>
    <property type="match status" value="1"/>
</dbReference>
<dbReference type="Proteomes" id="UP000217076">
    <property type="component" value="Unassembled WGS sequence"/>
</dbReference>
<dbReference type="CDD" id="cd01335">
    <property type="entry name" value="Radical_SAM"/>
    <property type="match status" value="1"/>
</dbReference>
<dbReference type="RefSeq" id="WP_092616290.1">
    <property type="nucleotide sequence ID" value="NZ_FNCV01000002.1"/>
</dbReference>
<feature type="compositionally biased region" description="Basic and acidic residues" evidence="4">
    <location>
        <begin position="1"/>
        <end position="11"/>
    </location>
</feature>
<dbReference type="AlphaFoldDB" id="A0A1G7WZ07"/>
<dbReference type="GO" id="GO:0016829">
    <property type="term" value="F:lyase activity"/>
    <property type="evidence" value="ECO:0007669"/>
    <property type="project" value="UniProtKB-KW"/>
</dbReference>
<dbReference type="OrthoDB" id="9785699at2"/>
<dbReference type="InterPro" id="IPR040086">
    <property type="entry name" value="MJ0683-like"/>
</dbReference>
<feature type="region of interest" description="Disordered" evidence="4">
    <location>
        <begin position="1"/>
        <end position="54"/>
    </location>
</feature>
<dbReference type="PROSITE" id="PS51918">
    <property type="entry name" value="RADICAL_SAM"/>
    <property type="match status" value="1"/>
</dbReference>